<dbReference type="InterPro" id="IPR051675">
    <property type="entry name" value="Endo/Exo/Phosphatase_dom_1"/>
</dbReference>
<gene>
    <name evidence="2" type="ORF">C8P68_105223</name>
</gene>
<keyword evidence="3" id="KW-1185">Reference proteome</keyword>
<dbReference type="OrthoDB" id="981124at2"/>
<dbReference type="Pfam" id="PF12836">
    <property type="entry name" value="HHH_3"/>
    <property type="match status" value="2"/>
</dbReference>
<dbReference type="EMBL" id="QAOQ01000005">
    <property type="protein sequence ID" value="PTQ95715.1"/>
    <property type="molecule type" value="Genomic_DNA"/>
</dbReference>
<dbReference type="Proteomes" id="UP000244168">
    <property type="component" value="Unassembled WGS sequence"/>
</dbReference>
<dbReference type="AlphaFoldDB" id="A0A2T5J8D1"/>
<reference evidence="2 3" key="1">
    <citation type="submission" date="2018-04" db="EMBL/GenBank/DDBJ databases">
        <title>Genomic Encyclopedia of Archaeal and Bacterial Type Strains, Phase II (KMG-II): from individual species to whole genera.</title>
        <authorList>
            <person name="Goeker M."/>
        </authorList>
    </citation>
    <scope>NUCLEOTIDE SEQUENCE [LARGE SCALE GENOMIC DNA]</scope>
    <source>
        <strain evidence="2 3">DSM 26809</strain>
    </source>
</reference>
<feature type="transmembrane region" description="Helical" evidence="1">
    <location>
        <begin position="16"/>
        <end position="36"/>
    </location>
</feature>
<keyword evidence="1" id="KW-1133">Transmembrane helix</keyword>
<evidence type="ECO:0000313" key="3">
    <source>
        <dbReference type="Proteomes" id="UP000244168"/>
    </source>
</evidence>
<dbReference type="PANTHER" id="PTHR21180:SF32">
    <property type="entry name" value="ENDONUCLEASE_EXONUCLEASE_PHOSPHATASE FAMILY DOMAIN-CONTAINING PROTEIN 1"/>
    <property type="match status" value="1"/>
</dbReference>
<organism evidence="2 3">
    <name type="scientific">Mucilaginibacter yixingensis</name>
    <dbReference type="NCBI Taxonomy" id="1295612"/>
    <lineage>
        <taxon>Bacteria</taxon>
        <taxon>Pseudomonadati</taxon>
        <taxon>Bacteroidota</taxon>
        <taxon>Sphingobacteriia</taxon>
        <taxon>Sphingobacteriales</taxon>
        <taxon>Sphingobacteriaceae</taxon>
        <taxon>Mucilaginibacter</taxon>
    </lineage>
</organism>
<comment type="caution">
    <text evidence="2">The sequence shown here is derived from an EMBL/GenBank/DDBJ whole genome shotgun (WGS) entry which is preliminary data.</text>
</comment>
<accession>A0A2T5J8D1</accession>
<proteinExistence type="predicted"/>
<dbReference type="GO" id="GO:0015628">
    <property type="term" value="P:protein secretion by the type II secretion system"/>
    <property type="evidence" value="ECO:0007669"/>
    <property type="project" value="TreeGrafter"/>
</dbReference>
<keyword evidence="1" id="KW-0472">Membrane</keyword>
<keyword evidence="1" id="KW-0812">Transmembrane</keyword>
<dbReference type="Gene3D" id="1.10.150.280">
    <property type="entry name" value="AF1531-like domain"/>
    <property type="match status" value="2"/>
</dbReference>
<evidence type="ECO:0000256" key="1">
    <source>
        <dbReference type="SAM" id="Phobius"/>
    </source>
</evidence>
<sequence length="277" mass="31771">MKSLIKDYLTVTKKEWNGLVVLILLIIAVWMAPVVYQRVHKDKLINLNGFDATAARLHMQPTDTAATIAVKMFRFNPNHLPATDWQKLGLNDHQITTIQHYEAKGGRFYTKADLKKIYAITAIDYKRLEPYINLPEKDDYTEKSFTIVELNSADSTRMTTIRGIGPGYAVRIIRYRDRLGGFYKKEQLKEIFGIDSLMYHDLAPQVSVDAARISKINLNIVTLNNLLVFPYLSYKQKNAIVEYRNQHGNYAALDDLKNIPIIDDGILSKIAPYITFK</sequence>
<evidence type="ECO:0000313" key="2">
    <source>
        <dbReference type="EMBL" id="PTQ95715.1"/>
    </source>
</evidence>
<dbReference type="GO" id="GO:0015627">
    <property type="term" value="C:type II protein secretion system complex"/>
    <property type="evidence" value="ECO:0007669"/>
    <property type="project" value="TreeGrafter"/>
</dbReference>
<protein>
    <submittedName>
        <fullName evidence="2">DNA uptake protein ComE-like DNA-binding protein</fullName>
    </submittedName>
</protein>
<dbReference type="GO" id="GO:0003677">
    <property type="term" value="F:DNA binding"/>
    <property type="evidence" value="ECO:0007669"/>
    <property type="project" value="UniProtKB-KW"/>
</dbReference>
<dbReference type="RefSeq" id="WP_107829212.1">
    <property type="nucleotide sequence ID" value="NZ_CP160205.1"/>
</dbReference>
<keyword evidence="2" id="KW-0238">DNA-binding</keyword>
<dbReference type="InterPro" id="IPR010994">
    <property type="entry name" value="RuvA_2-like"/>
</dbReference>
<dbReference type="PANTHER" id="PTHR21180">
    <property type="entry name" value="ENDONUCLEASE/EXONUCLEASE/PHOSPHATASE FAMILY DOMAIN-CONTAINING PROTEIN 1"/>
    <property type="match status" value="1"/>
</dbReference>
<dbReference type="SUPFAM" id="SSF47781">
    <property type="entry name" value="RuvA domain 2-like"/>
    <property type="match status" value="3"/>
</dbReference>
<name>A0A2T5J8D1_9SPHI</name>